<comment type="caution">
    <text evidence="2">The sequence shown here is derived from an EMBL/GenBank/DDBJ whole genome shotgun (WGS) entry which is preliminary data.</text>
</comment>
<keyword evidence="3" id="KW-1185">Reference proteome</keyword>
<dbReference type="InterPro" id="IPR002048">
    <property type="entry name" value="EF_hand_dom"/>
</dbReference>
<accession>A0A841C2P0</accession>
<evidence type="ECO:0000259" key="1">
    <source>
        <dbReference type="PROSITE" id="PS50222"/>
    </source>
</evidence>
<dbReference type="GO" id="GO:0005509">
    <property type="term" value="F:calcium ion binding"/>
    <property type="evidence" value="ECO:0007669"/>
    <property type="project" value="InterPro"/>
</dbReference>
<dbReference type="EMBL" id="JACHMN010000003">
    <property type="protein sequence ID" value="MBB5874166.1"/>
    <property type="molecule type" value="Genomic_DNA"/>
</dbReference>
<proteinExistence type="predicted"/>
<reference evidence="2 3" key="1">
    <citation type="submission" date="2020-08" db="EMBL/GenBank/DDBJ databases">
        <title>Sequencing the genomes of 1000 actinobacteria strains.</title>
        <authorList>
            <person name="Klenk H.-P."/>
        </authorList>
    </citation>
    <scope>NUCLEOTIDE SEQUENCE [LARGE SCALE GENOMIC DNA]</scope>
    <source>
        <strain evidence="2 3">DSM 45362</strain>
    </source>
</reference>
<protein>
    <recommendedName>
        <fullName evidence="1">EF-hand domain-containing protein</fullName>
    </recommendedName>
</protein>
<gene>
    <name evidence="2" type="ORF">F4553_007600</name>
</gene>
<feature type="domain" description="EF-hand" evidence="1">
    <location>
        <begin position="1"/>
        <end position="25"/>
    </location>
</feature>
<name>A0A841C2P0_9ACTN</name>
<evidence type="ECO:0000313" key="2">
    <source>
        <dbReference type="EMBL" id="MBB5874166.1"/>
    </source>
</evidence>
<dbReference type="Proteomes" id="UP000587527">
    <property type="component" value="Unassembled WGS sequence"/>
</dbReference>
<dbReference type="RefSeq" id="WP_184846072.1">
    <property type="nucleotide sequence ID" value="NZ_JACHMN010000003.1"/>
</dbReference>
<organism evidence="2 3">
    <name type="scientific">Allocatelliglobosispora scoriae</name>
    <dbReference type="NCBI Taxonomy" id="643052"/>
    <lineage>
        <taxon>Bacteria</taxon>
        <taxon>Bacillati</taxon>
        <taxon>Actinomycetota</taxon>
        <taxon>Actinomycetes</taxon>
        <taxon>Micromonosporales</taxon>
        <taxon>Micromonosporaceae</taxon>
        <taxon>Allocatelliglobosispora</taxon>
    </lineage>
</organism>
<sequence length="97" mass="10430">MFDTDGDGPLTSGDFDAMVQVAGYSDSSTEEIFTRLAERHRESTMANAPVPRGTGALVRFRSSDVLTQFCDALVAGLPGVAGWYFHATLVFDGISHN</sequence>
<dbReference type="PROSITE" id="PS50222">
    <property type="entry name" value="EF_HAND_2"/>
    <property type="match status" value="1"/>
</dbReference>
<dbReference type="AlphaFoldDB" id="A0A841C2P0"/>
<evidence type="ECO:0000313" key="3">
    <source>
        <dbReference type="Proteomes" id="UP000587527"/>
    </source>
</evidence>